<keyword evidence="4 10" id="KW-1003">Cell membrane</keyword>
<evidence type="ECO:0000256" key="4">
    <source>
        <dbReference type="ARBA" id="ARBA00022475"/>
    </source>
</evidence>
<proteinExistence type="inferred from homology"/>
<keyword evidence="5 10" id="KW-0812">Transmembrane</keyword>
<evidence type="ECO:0000256" key="7">
    <source>
        <dbReference type="ARBA" id="ARBA00023136"/>
    </source>
</evidence>
<keyword evidence="8 10" id="KW-0975">Bacterial flagellum</keyword>
<evidence type="ECO:0000256" key="9">
    <source>
        <dbReference type="NCBIfam" id="TIGR01400"/>
    </source>
</evidence>
<comment type="function">
    <text evidence="1 10">Role in flagellar biosynthesis.</text>
</comment>
<dbReference type="PANTHER" id="PTHR30065:SF8">
    <property type="entry name" value="FLAGELLAR BIOSYNTHETIC PROTEIN FLIR"/>
    <property type="match status" value="1"/>
</dbReference>
<sequence length="267" mass="28879">MVTVTSEFLQVWVATLMWPLTRILAFIAIAPIFNHRALPNNIKLGFGLVLTVAVIPAIPDIPPVSVFSMSGLLILMQQILIGMAMGFSLRIIFSAVELAGHAAGMTMGLGFAMFYDPQTQGQSTAIGQFLVVLSMLIFLSINGHLVVISTLLESFSTFPITAEPNFGLNPYKIALWGGKIFSAGLLISLPIITALLLANLALGILTRTAPQLNLFGIGFPITIALGFLLMMLALPYMMQPIQRLMHESMSFMQEIANPVMTAGPQTQ</sequence>
<keyword evidence="7 10" id="KW-0472">Membrane</keyword>
<gene>
    <name evidence="11" type="primary">fliR</name>
    <name evidence="11" type="ORF">ACIKP9_00785</name>
</gene>
<feature type="transmembrane region" description="Helical" evidence="10">
    <location>
        <begin position="40"/>
        <end position="58"/>
    </location>
</feature>
<feature type="transmembrane region" description="Helical" evidence="10">
    <location>
        <begin position="91"/>
        <end position="114"/>
    </location>
</feature>
<comment type="caution">
    <text evidence="11">The sequence shown here is derived from an EMBL/GenBank/DDBJ whole genome shotgun (WGS) entry which is preliminary data.</text>
</comment>
<dbReference type="RefSeq" id="WP_400878005.1">
    <property type="nucleotide sequence ID" value="NZ_JBIWXY010000001.1"/>
</dbReference>
<dbReference type="InterPro" id="IPR002010">
    <property type="entry name" value="T3SS_IM_R"/>
</dbReference>
<accession>A0ABW8GLA6</accession>
<protein>
    <recommendedName>
        <fullName evidence="3 9">Flagellar biosynthetic protein FliR</fullName>
    </recommendedName>
</protein>
<keyword evidence="11" id="KW-0282">Flagellum</keyword>
<comment type="subcellular location">
    <subcellularLocation>
        <location evidence="10">Cell membrane</location>
        <topology evidence="10">Multi-pass membrane protein</topology>
    </subcellularLocation>
    <subcellularLocation>
        <location evidence="10">Bacterial flagellum basal body</location>
    </subcellularLocation>
</comment>
<name>A0ABW8GLA6_9PROT</name>
<evidence type="ECO:0000256" key="1">
    <source>
        <dbReference type="ARBA" id="ARBA00002578"/>
    </source>
</evidence>
<organism evidence="11 12">
    <name type="scientific">Methylobacillus methanolivorans</name>
    <dbReference type="NCBI Taxonomy" id="1848927"/>
    <lineage>
        <taxon>Bacteria</taxon>
        <taxon>Pseudomonadati</taxon>
        <taxon>Pseudomonadota</taxon>
        <taxon>Betaproteobacteria</taxon>
        <taxon>Nitrosomonadales</taxon>
        <taxon>Methylophilaceae</taxon>
        <taxon>Methylobacillus</taxon>
    </lineage>
</organism>
<evidence type="ECO:0000313" key="12">
    <source>
        <dbReference type="Proteomes" id="UP001617669"/>
    </source>
</evidence>
<dbReference type="PANTHER" id="PTHR30065">
    <property type="entry name" value="FLAGELLAR BIOSYNTHETIC PROTEIN FLIR"/>
    <property type="match status" value="1"/>
</dbReference>
<keyword evidence="12" id="KW-1185">Reference proteome</keyword>
<keyword evidence="6 10" id="KW-1133">Transmembrane helix</keyword>
<evidence type="ECO:0000256" key="8">
    <source>
        <dbReference type="ARBA" id="ARBA00023143"/>
    </source>
</evidence>
<evidence type="ECO:0000256" key="6">
    <source>
        <dbReference type="ARBA" id="ARBA00022989"/>
    </source>
</evidence>
<feature type="transmembrane region" description="Helical" evidence="10">
    <location>
        <begin position="214"/>
        <end position="236"/>
    </location>
</feature>
<keyword evidence="11" id="KW-0966">Cell projection</keyword>
<keyword evidence="11" id="KW-0969">Cilium</keyword>
<feature type="transmembrane region" description="Helical" evidence="10">
    <location>
        <begin position="126"/>
        <end position="152"/>
    </location>
</feature>
<evidence type="ECO:0000256" key="3">
    <source>
        <dbReference type="ARBA" id="ARBA00021717"/>
    </source>
</evidence>
<comment type="similarity">
    <text evidence="2 10">Belongs to the FliR/MopE/SpaR family.</text>
</comment>
<evidence type="ECO:0000256" key="5">
    <source>
        <dbReference type="ARBA" id="ARBA00022692"/>
    </source>
</evidence>
<reference evidence="11 12" key="1">
    <citation type="submission" date="2024-11" db="EMBL/GenBank/DDBJ databases">
        <authorList>
            <person name="Kaparullina E.N."/>
            <person name="Delegan Y.A."/>
            <person name="Doronina N.V."/>
        </authorList>
    </citation>
    <scope>NUCLEOTIDE SEQUENCE [LARGE SCALE GENOMIC DNA]</scope>
    <source>
        <strain evidence="11 12">7sh_L</strain>
    </source>
</reference>
<feature type="transmembrane region" description="Helical" evidence="10">
    <location>
        <begin position="12"/>
        <end position="33"/>
    </location>
</feature>
<dbReference type="Proteomes" id="UP001617669">
    <property type="component" value="Unassembled WGS sequence"/>
</dbReference>
<dbReference type="NCBIfam" id="TIGR01400">
    <property type="entry name" value="fliR"/>
    <property type="match status" value="1"/>
</dbReference>
<dbReference type="EMBL" id="JBIWXY010000001">
    <property type="protein sequence ID" value="MFJ5444755.1"/>
    <property type="molecule type" value="Genomic_DNA"/>
</dbReference>
<evidence type="ECO:0000313" key="11">
    <source>
        <dbReference type="EMBL" id="MFJ5444755.1"/>
    </source>
</evidence>
<evidence type="ECO:0000256" key="2">
    <source>
        <dbReference type="ARBA" id="ARBA00009772"/>
    </source>
</evidence>
<dbReference type="PRINTS" id="PR00953">
    <property type="entry name" value="TYPE3IMRPROT"/>
</dbReference>
<feature type="transmembrane region" description="Helical" evidence="10">
    <location>
        <begin position="173"/>
        <end position="202"/>
    </location>
</feature>
<evidence type="ECO:0000256" key="10">
    <source>
        <dbReference type="RuleBase" id="RU362071"/>
    </source>
</evidence>
<dbReference type="Pfam" id="PF01311">
    <property type="entry name" value="Bac_export_1"/>
    <property type="match status" value="1"/>
</dbReference>
<dbReference type="InterPro" id="IPR006303">
    <property type="entry name" value="FliR"/>
</dbReference>